<evidence type="ECO:0000256" key="5">
    <source>
        <dbReference type="ARBA" id="ARBA00022692"/>
    </source>
</evidence>
<evidence type="ECO:0000256" key="2">
    <source>
        <dbReference type="ARBA" id="ARBA00004922"/>
    </source>
</evidence>
<comment type="similarity">
    <text evidence="3">Belongs to the MNN1/MNT family.</text>
</comment>
<evidence type="ECO:0000256" key="10">
    <source>
        <dbReference type="SAM" id="MobiDB-lite"/>
    </source>
</evidence>
<dbReference type="OMA" id="GKSISWK"/>
<reference evidence="11 12" key="1">
    <citation type="submission" date="2018-02" db="EMBL/GenBank/DDBJ databases">
        <title>The genomes of Aspergillus section Nigri reveals drivers in fungal speciation.</title>
        <authorList>
            <consortium name="DOE Joint Genome Institute"/>
            <person name="Vesth T.C."/>
            <person name="Nybo J."/>
            <person name="Theobald S."/>
            <person name="Brandl J."/>
            <person name="Frisvad J.C."/>
            <person name="Nielsen K.F."/>
            <person name="Lyhne E.K."/>
            <person name="Kogle M.E."/>
            <person name="Kuo A."/>
            <person name="Riley R."/>
            <person name="Clum A."/>
            <person name="Nolan M."/>
            <person name="Lipzen A."/>
            <person name="Salamov A."/>
            <person name="Henrissat B."/>
            <person name="Wiebenga A."/>
            <person name="De vries R.P."/>
            <person name="Grigoriev I.V."/>
            <person name="Mortensen U.H."/>
            <person name="Andersen M.R."/>
            <person name="Baker S.E."/>
        </authorList>
    </citation>
    <scope>NUCLEOTIDE SEQUENCE [LARGE SCALE GENOMIC DNA]</scope>
    <source>
        <strain evidence="11 12">CBS 115571</strain>
    </source>
</reference>
<keyword evidence="5" id="KW-0812">Transmembrane</keyword>
<evidence type="ECO:0000256" key="4">
    <source>
        <dbReference type="ARBA" id="ARBA00022679"/>
    </source>
</evidence>
<keyword evidence="12" id="KW-1185">Reference proteome</keyword>
<dbReference type="Pfam" id="PF11051">
    <property type="entry name" value="Mannosyl_trans3"/>
    <property type="match status" value="1"/>
</dbReference>
<evidence type="ECO:0000313" key="11">
    <source>
        <dbReference type="EMBL" id="PYI22563.1"/>
    </source>
</evidence>
<evidence type="ECO:0000313" key="12">
    <source>
        <dbReference type="Proteomes" id="UP000249829"/>
    </source>
</evidence>
<dbReference type="EMBL" id="KZ825110">
    <property type="protein sequence ID" value="PYI22563.1"/>
    <property type="molecule type" value="Genomic_DNA"/>
</dbReference>
<evidence type="ECO:0000256" key="7">
    <source>
        <dbReference type="ARBA" id="ARBA00022989"/>
    </source>
</evidence>
<protein>
    <recommendedName>
        <fullName evidence="13">Alpha-1,2-mannosyltransferase</fullName>
    </recommendedName>
</protein>
<organism evidence="11 12">
    <name type="scientific">Aspergillus violaceofuscus (strain CBS 115571)</name>
    <dbReference type="NCBI Taxonomy" id="1450538"/>
    <lineage>
        <taxon>Eukaryota</taxon>
        <taxon>Fungi</taxon>
        <taxon>Dikarya</taxon>
        <taxon>Ascomycota</taxon>
        <taxon>Pezizomycotina</taxon>
        <taxon>Eurotiomycetes</taxon>
        <taxon>Eurotiomycetidae</taxon>
        <taxon>Eurotiales</taxon>
        <taxon>Aspergillaceae</taxon>
        <taxon>Aspergillus</taxon>
    </lineage>
</organism>
<name>A0A2V5HM21_ASPV1</name>
<dbReference type="GO" id="GO:0000026">
    <property type="term" value="F:alpha-1,2-mannosyltransferase activity"/>
    <property type="evidence" value="ECO:0007669"/>
    <property type="project" value="TreeGrafter"/>
</dbReference>
<evidence type="ECO:0008006" key="13">
    <source>
        <dbReference type="Google" id="ProtNLM"/>
    </source>
</evidence>
<dbReference type="SUPFAM" id="SSF53448">
    <property type="entry name" value="Nucleotide-diphospho-sugar transferases"/>
    <property type="match status" value="1"/>
</dbReference>
<keyword evidence="9" id="KW-0472">Membrane</keyword>
<dbReference type="AlphaFoldDB" id="A0A2V5HM21"/>
<keyword evidence="8" id="KW-0333">Golgi apparatus</keyword>
<dbReference type="PANTHER" id="PTHR31646:SF1">
    <property type="entry name" value="ALPHA-1,2-MANNOSYLTRANSFERASE MNN2"/>
    <property type="match status" value="1"/>
</dbReference>
<dbReference type="InterPro" id="IPR022751">
    <property type="entry name" value="Alpha_mannosyltransferase"/>
</dbReference>
<comment type="subcellular location">
    <subcellularLocation>
        <location evidence="1">Golgi apparatus membrane</location>
        <topology evidence="1">Single-pass type II membrane protein</topology>
    </subcellularLocation>
</comment>
<gene>
    <name evidence="11" type="ORF">BO99DRAFT_9809</name>
</gene>
<dbReference type="Proteomes" id="UP000249829">
    <property type="component" value="Unassembled WGS sequence"/>
</dbReference>
<evidence type="ECO:0000256" key="8">
    <source>
        <dbReference type="ARBA" id="ARBA00023034"/>
    </source>
</evidence>
<evidence type="ECO:0000256" key="6">
    <source>
        <dbReference type="ARBA" id="ARBA00022968"/>
    </source>
</evidence>
<dbReference type="GO" id="GO:0000139">
    <property type="term" value="C:Golgi membrane"/>
    <property type="evidence" value="ECO:0007669"/>
    <property type="project" value="UniProtKB-SubCell"/>
</dbReference>
<sequence length="487" mass="54629">MPASRMQLRRQNAFIALSLVALCVWFFTSHRSRSGELIHSHEQFWRDFHPLLVDLAPDCLSPIRLGNAESAGFDPKSTEPLPDLLRMPAEDIAKMKQAHTAFANAIERAPPKLHYQPHTRGLVSTAGGPYLPVLVISLRMLRRTGSTLPMEVFLADWEEYDGYLCQVVLPSLNAHCVVLSEILEAVPDSTNKIEKYQYKIFAMLFSSFEEILFLDADAFPLQRPEELFTADPFKSKGLVTWPDFWRPTTSPLYYTISSPKESGTQSSNPTALRQSTESGEVLVSKRTHLRTLLLAAYYNFHGPSHYYPLLSQGAAGEGDKETFLAAASALDEPFYQVSEPIRAVGRRTPDGFAGSTMVQYSPMEDYALTKKGIWRVKGATAPTPSPFFVHVNYPKFNPATIFAENGVTNPVIDERGQYTLAWTAPEEVVASFGHNAQQRFWEDIHWTACVLEGKILSWKGKTGICQQTRDYWNSVFGNSAGKMMNQS</sequence>
<feature type="compositionally biased region" description="Polar residues" evidence="10">
    <location>
        <begin position="256"/>
        <end position="278"/>
    </location>
</feature>
<feature type="region of interest" description="Disordered" evidence="10">
    <location>
        <begin position="256"/>
        <end position="279"/>
    </location>
</feature>
<comment type="pathway">
    <text evidence="2">Protein modification; protein glycosylation.</text>
</comment>
<proteinExistence type="inferred from homology"/>
<dbReference type="PANTHER" id="PTHR31646">
    <property type="entry name" value="ALPHA-1,2-MANNOSYLTRANSFERASE MNN2"/>
    <property type="match status" value="1"/>
</dbReference>
<keyword evidence="4" id="KW-0808">Transferase</keyword>
<dbReference type="InterPro" id="IPR029044">
    <property type="entry name" value="Nucleotide-diphossugar_trans"/>
</dbReference>
<evidence type="ECO:0000256" key="3">
    <source>
        <dbReference type="ARBA" id="ARBA00009105"/>
    </source>
</evidence>
<dbReference type="Gene3D" id="3.90.550.10">
    <property type="entry name" value="Spore Coat Polysaccharide Biosynthesis Protein SpsA, Chain A"/>
    <property type="match status" value="1"/>
</dbReference>
<evidence type="ECO:0000256" key="1">
    <source>
        <dbReference type="ARBA" id="ARBA00004323"/>
    </source>
</evidence>
<dbReference type="STRING" id="1450538.A0A2V5HM21"/>
<dbReference type="GO" id="GO:0046354">
    <property type="term" value="P:mannan biosynthetic process"/>
    <property type="evidence" value="ECO:0007669"/>
    <property type="project" value="TreeGrafter"/>
</dbReference>
<keyword evidence="7" id="KW-1133">Transmembrane helix</keyword>
<keyword evidence="6" id="KW-0735">Signal-anchor</keyword>
<evidence type="ECO:0000256" key="9">
    <source>
        <dbReference type="ARBA" id="ARBA00023136"/>
    </source>
</evidence>
<accession>A0A2V5HM21</accession>